<name>A0A517Y3Y4_9BACT</name>
<dbReference type="KEGG" id="aagg:ETAA8_00200"/>
<sequence>MKRPALSLGKLPGDGQLPLDVGSSQLGGGFDFDEVLRTAVELDQEVRHDVRSAPWERRFTERRSGE</sequence>
<protein>
    <submittedName>
        <fullName evidence="1">Uncharacterized protein</fullName>
    </submittedName>
</protein>
<reference evidence="1 2" key="1">
    <citation type="submission" date="2019-02" db="EMBL/GenBank/DDBJ databases">
        <title>Deep-cultivation of Planctomycetes and their phenomic and genomic characterization uncovers novel biology.</title>
        <authorList>
            <person name="Wiegand S."/>
            <person name="Jogler M."/>
            <person name="Boedeker C."/>
            <person name="Pinto D."/>
            <person name="Vollmers J."/>
            <person name="Rivas-Marin E."/>
            <person name="Kohn T."/>
            <person name="Peeters S.H."/>
            <person name="Heuer A."/>
            <person name="Rast P."/>
            <person name="Oberbeckmann S."/>
            <person name="Bunk B."/>
            <person name="Jeske O."/>
            <person name="Meyerdierks A."/>
            <person name="Storesund J.E."/>
            <person name="Kallscheuer N."/>
            <person name="Luecker S."/>
            <person name="Lage O.M."/>
            <person name="Pohl T."/>
            <person name="Merkel B.J."/>
            <person name="Hornburger P."/>
            <person name="Mueller R.-W."/>
            <person name="Bruemmer F."/>
            <person name="Labrenz M."/>
            <person name="Spormann A.M."/>
            <person name="Op den Camp H."/>
            <person name="Overmann J."/>
            <person name="Amann R."/>
            <person name="Jetten M.S.M."/>
            <person name="Mascher T."/>
            <person name="Medema M.H."/>
            <person name="Devos D.P."/>
            <person name="Kaster A.-K."/>
            <person name="Ovreas L."/>
            <person name="Rohde M."/>
            <person name="Galperin M.Y."/>
            <person name="Jogler C."/>
        </authorList>
    </citation>
    <scope>NUCLEOTIDE SEQUENCE [LARGE SCALE GENOMIC DNA]</scope>
    <source>
        <strain evidence="1 2">ETA_A8</strain>
    </source>
</reference>
<accession>A0A517Y3Y4</accession>
<organism evidence="1 2">
    <name type="scientific">Anatilimnocola aggregata</name>
    <dbReference type="NCBI Taxonomy" id="2528021"/>
    <lineage>
        <taxon>Bacteria</taxon>
        <taxon>Pseudomonadati</taxon>
        <taxon>Planctomycetota</taxon>
        <taxon>Planctomycetia</taxon>
        <taxon>Pirellulales</taxon>
        <taxon>Pirellulaceae</taxon>
        <taxon>Anatilimnocola</taxon>
    </lineage>
</organism>
<proteinExistence type="predicted"/>
<dbReference type="AlphaFoldDB" id="A0A517Y3Y4"/>
<keyword evidence="2" id="KW-1185">Reference proteome</keyword>
<gene>
    <name evidence="1" type="ORF">ETAA8_00200</name>
</gene>
<evidence type="ECO:0000313" key="1">
    <source>
        <dbReference type="EMBL" id="QDU24959.1"/>
    </source>
</evidence>
<dbReference type="Proteomes" id="UP000315017">
    <property type="component" value="Chromosome"/>
</dbReference>
<evidence type="ECO:0000313" key="2">
    <source>
        <dbReference type="Proteomes" id="UP000315017"/>
    </source>
</evidence>
<dbReference type="EMBL" id="CP036274">
    <property type="protein sequence ID" value="QDU24959.1"/>
    <property type="molecule type" value="Genomic_DNA"/>
</dbReference>